<dbReference type="Proteomes" id="UP000256485">
    <property type="component" value="Unassembled WGS sequence"/>
</dbReference>
<name>A0A3D9VBE7_THECX</name>
<protein>
    <submittedName>
        <fullName evidence="6">Segregation and condensation protein B</fullName>
    </submittedName>
</protein>
<feature type="region of interest" description="Disordered" evidence="5">
    <location>
        <begin position="252"/>
        <end position="347"/>
    </location>
</feature>
<evidence type="ECO:0000256" key="5">
    <source>
        <dbReference type="SAM" id="MobiDB-lite"/>
    </source>
</evidence>
<evidence type="ECO:0000256" key="4">
    <source>
        <dbReference type="ARBA" id="ARBA00023306"/>
    </source>
</evidence>
<dbReference type="PANTHER" id="PTHR34298:SF2">
    <property type="entry name" value="SEGREGATION AND CONDENSATION PROTEIN B"/>
    <property type="match status" value="1"/>
</dbReference>
<evidence type="ECO:0000256" key="2">
    <source>
        <dbReference type="ARBA" id="ARBA00022618"/>
    </source>
</evidence>
<dbReference type="PANTHER" id="PTHR34298">
    <property type="entry name" value="SEGREGATION AND CONDENSATION PROTEIN B"/>
    <property type="match status" value="1"/>
</dbReference>
<evidence type="ECO:0000313" key="7">
    <source>
        <dbReference type="Proteomes" id="UP000256485"/>
    </source>
</evidence>
<feature type="region of interest" description="Disordered" evidence="5">
    <location>
        <begin position="1"/>
        <end position="67"/>
    </location>
</feature>
<dbReference type="InterPro" id="IPR005234">
    <property type="entry name" value="ScpB_csome_segregation"/>
</dbReference>
<dbReference type="Pfam" id="PF04079">
    <property type="entry name" value="SMC_ScpB"/>
    <property type="match status" value="1"/>
</dbReference>
<dbReference type="AlphaFoldDB" id="A0A3D9VBE7"/>
<dbReference type="SUPFAM" id="SSF46785">
    <property type="entry name" value="Winged helix' DNA-binding domain"/>
    <property type="match status" value="2"/>
</dbReference>
<evidence type="ECO:0000256" key="1">
    <source>
        <dbReference type="ARBA" id="ARBA00022490"/>
    </source>
</evidence>
<comment type="caution">
    <text evidence="6">The sequence shown here is derived from an EMBL/GenBank/DDBJ whole genome shotgun (WGS) entry which is preliminary data.</text>
</comment>
<dbReference type="GO" id="GO:0051304">
    <property type="term" value="P:chromosome separation"/>
    <property type="evidence" value="ECO:0007669"/>
    <property type="project" value="InterPro"/>
</dbReference>
<proteinExistence type="predicted"/>
<evidence type="ECO:0000313" key="6">
    <source>
        <dbReference type="EMBL" id="REF38033.1"/>
    </source>
</evidence>
<keyword evidence="4" id="KW-0131">Cell cycle</keyword>
<dbReference type="InterPro" id="IPR036390">
    <property type="entry name" value="WH_DNA-bd_sf"/>
</dbReference>
<organism evidence="6 7">
    <name type="scientific">Thermasporomyces composti</name>
    <dbReference type="NCBI Taxonomy" id="696763"/>
    <lineage>
        <taxon>Bacteria</taxon>
        <taxon>Bacillati</taxon>
        <taxon>Actinomycetota</taxon>
        <taxon>Actinomycetes</taxon>
        <taxon>Propionibacteriales</taxon>
        <taxon>Nocardioidaceae</taxon>
        <taxon>Thermasporomyces</taxon>
    </lineage>
</organism>
<keyword evidence="7" id="KW-1185">Reference proteome</keyword>
<gene>
    <name evidence="6" type="ORF">DFJ64_3502</name>
</gene>
<feature type="compositionally biased region" description="Low complexity" evidence="5">
    <location>
        <begin position="34"/>
        <end position="49"/>
    </location>
</feature>
<dbReference type="EMBL" id="QTUC01000001">
    <property type="protein sequence ID" value="REF38033.1"/>
    <property type="molecule type" value="Genomic_DNA"/>
</dbReference>
<keyword evidence="1" id="KW-0963">Cytoplasm</keyword>
<dbReference type="GO" id="GO:0051301">
    <property type="term" value="P:cell division"/>
    <property type="evidence" value="ECO:0007669"/>
    <property type="project" value="UniProtKB-KW"/>
</dbReference>
<evidence type="ECO:0000256" key="3">
    <source>
        <dbReference type="ARBA" id="ARBA00022829"/>
    </source>
</evidence>
<keyword evidence="2" id="KW-0132">Cell division</keyword>
<accession>A0A3D9VBE7</accession>
<feature type="compositionally biased region" description="Basic and acidic residues" evidence="5">
    <location>
        <begin position="299"/>
        <end position="311"/>
    </location>
</feature>
<keyword evidence="3" id="KW-0159">Chromosome partition</keyword>
<dbReference type="InterPro" id="IPR036388">
    <property type="entry name" value="WH-like_DNA-bd_sf"/>
</dbReference>
<dbReference type="Gene3D" id="1.10.10.10">
    <property type="entry name" value="Winged helix-like DNA-binding domain superfamily/Winged helix DNA-binding domain"/>
    <property type="match status" value="2"/>
</dbReference>
<sequence length="347" mass="36063">MTEGEREVPESAGTERSADDVWAETSGTADVRADAAVEAAGAAEGAGAAEDTDDSGAREAEADGLDVTMPDDLFGPIEAIMMVVDEPLPAITLAQVLDRPVPEVEEALQKLAESYTAEGRGFELRQVGGGWRFYTREKYAEIVERFVLDGQQAKLTQAALETLAVVAYQQPVSRARVSAIRGVNCDGVVRTLLARGLIEEAGTDRESGATLYRTTSYFLERLGLRSLDELPSLAPYLPEVDEVEQEEAIAPAATDVGVPGAGGSDGSEPTVSSEVESDESKVRVDGGGASETDAAGVEPRVDDGGGGEERTAGAGGAEADGADAAAVSGTRVENTDAQAVSWERPGA</sequence>
<reference evidence="6 7" key="1">
    <citation type="submission" date="2018-08" db="EMBL/GenBank/DDBJ databases">
        <title>Sequencing the genomes of 1000 actinobacteria strains.</title>
        <authorList>
            <person name="Klenk H.-P."/>
        </authorList>
    </citation>
    <scope>NUCLEOTIDE SEQUENCE [LARGE SCALE GENOMIC DNA]</scope>
    <source>
        <strain evidence="6 7">DSM 22891</strain>
    </source>
</reference>
<dbReference type="NCBIfam" id="TIGR00281">
    <property type="entry name" value="SMC-Scp complex subunit ScpB"/>
    <property type="match status" value="1"/>
</dbReference>